<sequence>MTLMVMMMRFMMIFSQVIASQRSSVAHPKEKRSVFSSSSEASSASSARLKLKAEHQELLTRRAFLKKKQDIELQEARLKVRNEQLELEAKTSASEAKIQMYAEYESGQDDMNSYASTQKV</sequence>
<evidence type="ECO:0000313" key="3">
    <source>
        <dbReference type="EMBL" id="KAF0024906.1"/>
    </source>
</evidence>
<feature type="chain" id="PRO_5025392206" evidence="2">
    <location>
        <begin position="20"/>
        <end position="120"/>
    </location>
</feature>
<evidence type="ECO:0000256" key="2">
    <source>
        <dbReference type="SAM" id="SignalP"/>
    </source>
</evidence>
<keyword evidence="1" id="KW-0175">Coiled coil</keyword>
<evidence type="ECO:0000313" key="4">
    <source>
        <dbReference type="Proteomes" id="UP000438429"/>
    </source>
</evidence>
<name>A0A6A4RQI6_SCOMX</name>
<reference evidence="3 4" key="1">
    <citation type="submission" date="2019-06" db="EMBL/GenBank/DDBJ databases">
        <title>Draft genomes of female and male turbot (Scophthalmus maximus).</title>
        <authorList>
            <person name="Xu H."/>
            <person name="Xu X.-W."/>
            <person name="Shao C."/>
            <person name="Chen S."/>
        </authorList>
    </citation>
    <scope>NUCLEOTIDE SEQUENCE [LARGE SCALE GENOMIC DNA]</scope>
    <source>
        <strain evidence="3">Ysfricsl-2016a</strain>
        <tissue evidence="3">Blood</tissue>
    </source>
</reference>
<dbReference type="EMBL" id="VEVO01000020">
    <property type="protein sequence ID" value="KAF0024906.1"/>
    <property type="molecule type" value="Genomic_DNA"/>
</dbReference>
<feature type="coiled-coil region" evidence="1">
    <location>
        <begin position="66"/>
        <end position="93"/>
    </location>
</feature>
<feature type="signal peptide" evidence="2">
    <location>
        <begin position="1"/>
        <end position="19"/>
    </location>
</feature>
<protein>
    <submittedName>
        <fullName evidence="3">Uncharacterized protein</fullName>
    </submittedName>
</protein>
<accession>A0A6A4RQI6</accession>
<evidence type="ECO:0000256" key="1">
    <source>
        <dbReference type="SAM" id="Coils"/>
    </source>
</evidence>
<comment type="caution">
    <text evidence="3">The sequence shown here is derived from an EMBL/GenBank/DDBJ whole genome shotgun (WGS) entry which is preliminary data.</text>
</comment>
<organism evidence="3 4">
    <name type="scientific">Scophthalmus maximus</name>
    <name type="common">Turbot</name>
    <name type="synonym">Psetta maxima</name>
    <dbReference type="NCBI Taxonomy" id="52904"/>
    <lineage>
        <taxon>Eukaryota</taxon>
        <taxon>Metazoa</taxon>
        <taxon>Chordata</taxon>
        <taxon>Craniata</taxon>
        <taxon>Vertebrata</taxon>
        <taxon>Euteleostomi</taxon>
        <taxon>Actinopterygii</taxon>
        <taxon>Neopterygii</taxon>
        <taxon>Teleostei</taxon>
        <taxon>Neoteleostei</taxon>
        <taxon>Acanthomorphata</taxon>
        <taxon>Carangaria</taxon>
        <taxon>Pleuronectiformes</taxon>
        <taxon>Pleuronectoidei</taxon>
        <taxon>Scophthalmidae</taxon>
        <taxon>Scophthalmus</taxon>
    </lineage>
</organism>
<keyword evidence="2" id="KW-0732">Signal</keyword>
<proteinExistence type="predicted"/>
<dbReference type="Proteomes" id="UP000438429">
    <property type="component" value="Unassembled WGS sequence"/>
</dbReference>
<gene>
    <name evidence="3" type="ORF">F2P81_021787</name>
</gene>
<dbReference type="AlphaFoldDB" id="A0A6A4RQI6"/>